<comment type="caution">
    <text evidence="5">The sequence shown here is derived from an EMBL/GenBank/DDBJ whole genome shotgun (WGS) entry which is preliminary data.</text>
</comment>
<dbReference type="GO" id="GO:0003677">
    <property type="term" value="F:DNA binding"/>
    <property type="evidence" value="ECO:0007669"/>
    <property type="project" value="UniProtKB-KW"/>
</dbReference>
<accession>A0A368XB82</accession>
<dbReference type="PANTHER" id="PTHR44688">
    <property type="entry name" value="DNA-BINDING TRANSCRIPTIONAL ACTIVATOR DEVR_DOSR"/>
    <property type="match status" value="1"/>
</dbReference>
<dbReference type="Gene3D" id="1.10.10.10">
    <property type="entry name" value="Winged helix-like DNA-binding domain superfamily/Winged helix DNA-binding domain"/>
    <property type="match status" value="1"/>
</dbReference>
<reference evidence="5 6" key="1">
    <citation type="submission" date="2018-07" db="EMBL/GenBank/DDBJ databases">
        <title>Genomic Encyclopedia of Type Strains, Phase IV (KMG-IV): sequencing the most valuable type-strain genomes for metagenomic binning, comparative biology and taxonomic classification.</title>
        <authorList>
            <person name="Goeker M."/>
        </authorList>
    </citation>
    <scope>NUCLEOTIDE SEQUENCE [LARGE SCALE GENOMIC DNA]</scope>
    <source>
        <strain evidence="5 6">DSM 21634</strain>
    </source>
</reference>
<dbReference type="Pfam" id="PF03472">
    <property type="entry name" value="Autoind_bind"/>
    <property type="match status" value="1"/>
</dbReference>
<dbReference type="GO" id="GO:0006355">
    <property type="term" value="P:regulation of DNA-templated transcription"/>
    <property type="evidence" value="ECO:0007669"/>
    <property type="project" value="InterPro"/>
</dbReference>
<dbReference type="EMBL" id="QPJK01000013">
    <property type="protein sequence ID" value="RCW65105.1"/>
    <property type="molecule type" value="Genomic_DNA"/>
</dbReference>
<name>A0A368XB82_9BURK</name>
<dbReference type="Gene3D" id="3.30.450.80">
    <property type="entry name" value="Transcription factor LuxR-like, autoinducer-binding domain"/>
    <property type="match status" value="1"/>
</dbReference>
<keyword evidence="2" id="KW-0238">DNA-binding</keyword>
<evidence type="ECO:0000256" key="1">
    <source>
        <dbReference type="ARBA" id="ARBA00023015"/>
    </source>
</evidence>
<dbReference type="InterPro" id="IPR005143">
    <property type="entry name" value="TF_LuxR_autoind-bd_dom"/>
</dbReference>
<evidence type="ECO:0000259" key="4">
    <source>
        <dbReference type="PROSITE" id="PS50043"/>
    </source>
</evidence>
<evidence type="ECO:0000256" key="3">
    <source>
        <dbReference type="ARBA" id="ARBA00023163"/>
    </source>
</evidence>
<evidence type="ECO:0000313" key="6">
    <source>
        <dbReference type="Proteomes" id="UP000252884"/>
    </source>
</evidence>
<dbReference type="Proteomes" id="UP000252884">
    <property type="component" value="Unassembled WGS sequence"/>
</dbReference>
<dbReference type="PRINTS" id="PR00038">
    <property type="entry name" value="HTHLUXR"/>
</dbReference>
<dbReference type="SUPFAM" id="SSF46894">
    <property type="entry name" value="C-terminal effector domain of the bipartite response regulators"/>
    <property type="match status" value="1"/>
</dbReference>
<protein>
    <submittedName>
        <fullName evidence="5">LuxR family transcriptional regulator</fullName>
    </submittedName>
</protein>
<keyword evidence="1" id="KW-0805">Transcription regulation</keyword>
<dbReference type="PANTHER" id="PTHR44688:SF16">
    <property type="entry name" value="DNA-BINDING TRANSCRIPTIONAL ACTIVATOR DEVR_DOSR"/>
    <property type="match status" value="1"/>
</dbReference>
<keyword evidence="3" id="KW-0804">Transcription</keyword>
<dbReference type="CDD" id="cd06170">
    <property type="entry name" value="LuxR_C_like"/>
    <property type="match status" value="1"/>
</dbReference>
<evidence type="ECO:0000256" key="2">
    <source>
        <dbReference type="ARBA" id="ARBA00023125"/>
    </source>
</evidence>
<dbReference type="InterPro" id="IPR000792">
    <property type="entry name" value="Tscrpt_reg_LuxR_C"/>
</dbReference>
<dbReference type="InterPro" id="IPR036693">
    <property type="entry name" value="TF_LuxR_autoind-bd_dom_sf"/>
</dbReference>
<dbReference type="SUPFAM" id="SSF75516">
    <property type="entry name" value="Pheromone-binding domain of LuxR-like quorum-sensing transcription factors"/>
    <property type="match status" value="1"/>
</dbReference>
<dbReference type="SMART" id="SM00421">
    <property type="entry name" value="HTH_LUXR"/>
    <property type="match status" value="1"/>
</dbReference>
<sequence>MAYWSVRLPEELREVTSVDEAFAAIVNAAREVGFDSCAYGYQHPLPFSRSEIFLLNNYAKDWRERYDDAQYLGVDPTVIRARASIEPIVWSNKLFRGAAQLWDEARSFGLRHGWAQSCFSPDGGVGLLSLARGDEPLSELELRVKDIELRWLVNVAHGALSPWAVSISKRRSRKLTRREIEVLRWAGDGKTADETGRIISRSRFTVDFHFKNAMRKLGVRTRTAALARAAAMGLLR</sequence>
<keyword evidence="6" id="KW-1185">Reference proteome</keyword>
<proteinExistence type="predicted"/>
<evidence type="ECO:0000313" key="5">
    <source>
        <dbReference type="EMBL" id="RCW65105.1"/>
    </source>
</evidence>
<dbReference type="Pfam" id="PF00196">
    <property type="entry name" value="GerE"/>
    <property type="match status" value="1"/>
</dbReference>
<dbReference type="AlphaFoldDB" id="A0A368XB82"/>
<dbReference type="PROSITE" id="PS50043">
    <property type="entry name" value="HTH_LUXR_2"/>
    <property type="match status" value="1"/>
</dbReference>
<dbReference type="InterPro" id="IPR036388">
    <property type="entry name" value="WH-like_DNA-bd_sf"/>
</dbReference>
<dbReference type="InterPro" id="IPR016032">
    <property type="entry name" value="Sig_transdc_resp-reg_C-effctor"/>
</dbReference>
<gene>
    <name evidence="5" type="ORF">DES41_11329</name>
</gene>
<dbReference type="OrthoDB" id="9774661at2"/>
<organism evidence="5 6">
    <name type="scientific">Pseudorhodoferax soli</name>
    <dbReference type="NCBI Taxonomy" id="545864"/>
    <lineage>
        <taxon>Bacteria</taxon>
        <taxon>Pseudomonadati</taxon>
        <taxon>Pseudomonadota</taxon>
        <taxon>Betaproteobacteria</taxon>
        <taxon>Burkholderiales</taxon>
        <taxon>Comamonadaceae</taxon>
    </lineage>
</organism>
<feature type="domain" description="HTH luxR-type" evidence="4">
    <location>
        <begin position="168"/>
        <end position="233"/>
    </location>
</feature>